<organism evidence="1 2">
    <name type="scientific">Halorubrum distributum JCM 13916</name>
    <dbReference type="NCBI Taxonomy" id="1230455"/>
    <lineage>
        <taxon>Archaea</taxon>
        <taxon>Methanobacteriati</taxon>
        <taxon>Methanobacteriota</taxon>
        <taxon>Stenosarchaea group</taxon>
        <taxon>Halobacteria</taxon>
        <taxon>Halobacteriales</taxon>
        <taxon>Haloferacaceae</taxon>
        <taxon>Halorubrum</taxon>
        <taxon>Halorubrum distributum group</taxon>
    </lineage>
</organism>
<proteinExistence type="predicted"/>
<comment type="caution">
    <text evidence="1">The sequence shown here is derived from an EMBL/GenBank/DDBJ whole genome shotgun (WGS) entry which is preliminary data.</text>
</comment>
<evidence type="ECO:0000313" key="2">
    <source>
        <dbReference type="Proteomes" id="UP000011528"/>
    </source>
</evidence>
<reference evidence="1 2" key="1">
    <citation type="journal article" date="2014" name="PLoS Genet.">
        <title>Phylogenetically driven sequencing of extremely halophilic archaea reveals strategies for static and dynamic osmo-response.</title>
        <authorList>
            <person name="Becker E.A."/>
            <person name="Seitzer P.M."/>
            <person name="Tritt A."/>
            <person name="Larsen D."/>
            <person name="Krusor M."/>
            <person name="Yao A.I."/>
            <person name="Wu D."/>
            <person name="Madern D."/>
            <person name="Eisen J.A."/>
            <person name="Darling A.E."/>
            <person name="Facciotti M.T."/>
        </authorList>
    </citation>
    <scope>NUCLEOTIDE SEQUENCE [LARGE SCALE GENOMIC DNA]</scope>
    <source>
        <strain evidence="1 2">JCM 13916</strain>
    </source>
</reference>
<protein>
    <submittedName>
        <fullName evidence="1">Uncharacterized protein</fullName>
    </submittedName>
</protein>
<dbReference type="STRING" id="1230455.C462_15809"/>
<accession>M0PB65</accession>
<dbReference type="EMBL" id="AOJJ01000089">
    <property type="protein sequence ID" value="EMA67281.1"/>
    <property type="molecule type" value="Genomic_DNA"/>
</dbReference>
<name>M0PB65_9EURY</name>
<dbReference type="AlphaFoldDB" id="M0PB65"/>
<evidence type="ECO:0000313" key="1">
    <source>
        <dbReference type="EMBL" id="EMA67281.1"/>
    </source>
</evidence>
<gene>
    <name evidence="1" type="ORF">C462_15809</name>
</gene>
<sequence length="70" mass="8251">MSHVHQYFALDLCFFSSIEVVEKLIIYTSRDIRRFLTRIVSTDHVPLVKLLTQYLFCFARQGSKRTQSVP</sequence>
<dbReference type="Proteomes" id="UP000011528">
    <property type="component" value="Unassembled WGS sequence"/>
</dbReference>